<name>A0AAN7QA68_9MYRT</name>
<sequence>MALPKAKETVSANPVVSLQGLSSFLSSLSFDAWMLKVDRGELQAALLECTNWTEIRAQCVHWREPHRWMRQNHSYAW</sequence>
<protein>
    <submittedName>
        <fullName evidence="1">Uncharacterized protein</fullName>
    </submittedName>
</protein>
<reference evidence="1 2" key="1">
    <citation type="journal article" date="2023" name="Hortic Res">
        <title>Pangenome of water caltrop reveals structural variations and asymmetric subgenome divergence after allopolyploidization.</title>
        <authorList>
            <person name="Zhang X."/>
            <person name="Chen Y."/>
            <person name="Wang L."/>
            <person name="Yuan Y."/>
            <person name="Fang M."/>
            <person name="Shi L."/>
            <person name="Lu R."/>
            <person name="Comes H.P."/>
            <person name="Ma Y."/>
            <person name="Chen Y."/>
            <person name="Huang G."/>
            <person name="Zhou Y."/>
            <person name="Zheng Z."/>
            <person name="Qiu Y."/>
        </authorList>
    </citation>
    <scope>NUCLEOTIDE SEQUENCE [LARGE SCALE GENOMIC DNA]</scope>
    <source>
        <tissue evidence="1">Roots</tissue>
    </source>
</reference>
<keyword evidence="2" id="KW-1185">Reference proteome</keyword>
<accession>A0AAN7QA68</accession>
<organism evidence="1 2">
    <name type="scientific">Trapa incisa</name>
    <dbReference type="NCBI Taxonomy" id="236973"/>
    <lineage>
        <taxon>Eukaryota</taxon>
        <taxon>Viridiplantae</taxon>
        <taxon>Streptophyta</taxon>
        <taxon>Embryophyta</taxon>
        <taxon>Tracheophyta</taxon>
        <taxon>Spermatophyta</taxon>
        <taxon>Magnoliopsida</taxon>
        <taxon>eudicotyledons</taxon>
        <taxon>Gunneridae</taxon>
        <taxon>Pentapetalae</taxon>
        <taxon>rosids</taxon>
        <taxon>malvids</taxon>
        <taxon>Myrtales</taxon>
        <taxon>Lythraceae</taxon>
        <taxon>Trapa</taxon>
    </lineage>
</organism>
<comment type="caution">
    <text evidence="1">The sequence shown here is derived from an EMBL/GenBank/DDBJ whole genome shotgun (WGS) entry which is preliminary data.</text>
</comment>
<dbReference type="EMBL" id="JAXIOK010000011">
    <property type="protein sequence ID" value="KAK4759890.1"/>
    <property type="molecule type" value="Genomic_DNA"/>
</dbReference>
<gene>
    <name evidence="1" type="ORF">SAY87_023021</name>
</gene>
<dbReference type="AlphaFoldDB" id="A0AAN7QA68"/>
<evidence type="ECO:0000313" key="2">
    <source>
        <dbReference type="Proteomes" id="UP001345219"/>
    </source>
</evidence>
<dbReference type="Proteomes" id="UP001345219">
    <property type="component" value="Chromosome 17"/>
</dbReference>
<proteinExistence type="predicted"/>
<evidence type="ECO:0000313" key="1">
    <source>
        <dbReference type="EMBL" id="KAK4759890.1"/>
    </source>
</evidence>